<dbReference type="PROSITE" id="PS50088">
    <property type="entry name" value="ANK_REPEAT"/>
    <property type="match status" value="3"/>
</dbReference>
<feature type="compositionally biased region" description="Low complexity" evidence="5">
    <location>
        <begin position="347"/>
        <end position="365"/>
    </location>
</feature>
<keyword evidence="4" id="KW-0175">Coiled coil</keyword>
<dbReference type="Proteomes" id="UP001153620">
    <property type="component" value="Chromosome 1"/>
</dbReference>
<keyword evidence="2 3" id="KW-0040">ANK repeat</keyword>
<dbReference type="Gene3D" id="1.25.40.20">
    <property type="entry name" value="Ankyrin repeat-containing domain"/>
    <property type="match status" value="1"/>
</dbReference>
<dbReference type="GO" id="GO:0005634">
    <property type="term" value="C:nucleus"/>
    <property type="evidence" value="ECO:0007669"/>
    <property type="project" value="TreeGrafter"/>
</dbReference>
<organism evidence="6 7">
    <name type="scientific">Chironomus riparius</name>
    <dbReference type="NCBI Taxonomy" id="315576"/>
    <lineage>
        <taxon>Eukaryota</taxon>
        <taxon>Metazoa</taxon>
        <taxon>Ecdysozoa</taxon>
        <taxon>Arthropoda</taxon>
        <taxon>Hexapoda</taxon>
        <taxon>Insecta</taxon>
        <taxon>Pterygota</taxon>
        <taxon>Neoptera</taxon>
        <taxon>Endopterygota</taxon>
        <taxon>Diptera</taxon>
        <taxon>Nematocera</taxon>
        <taxon>Chironomoidea</taxon>
        <taxon>Chironomidae</taxon>
        <taxon>Chironominae</taxon>
        <taxon>Chironomus</taxon>
    </lineage>
</organism>
<dbReference type="SUPFAM" id="SSF48403">
    <property type="entry name" value="Ankyrin repeat"/>
    <property type="match status" value="1"/>
</dbReference>
<dbReference type="PANTHER" id="PTHR24193:SF121">
    <property type="entry name" value="ADA2A-CONTAINING COMPLEX COMPONENT 3, ISOFORM D"/>
    <property type="match status" value="1"/>
</dbReference>
<evidence type="ECO:0000256" key="2">
    <source>
        <dbReference type="ARBA" id="ARBA00023043"/>
    </source>
</evidence>
<feature type="region of interest" description="Disordered" evidence="5">
    <location>
        <begin position="347"/>
        <end position="375"/>
    </location>
</feature>
<sequence length="601" mass="67421">MLHISPSFTEKSYHSDLKMNHINILQAESKQQKQNNSKSTSGSSSNANNNNNGVVYVDLGKVLLEAAKMGDAEKVQECIKNGAPFITDWLGTSALHVAAKNNFYDTCATLLRSGISKDAKTKVDRTPLHFAVFEGNFEICQLLIQHECSIDPLDMLKMTPLHWAIEKSYDNIAELLIENGANPHVMSKFLKTPYMLAKEKNNDFIVNLLEMLPTTPLSSSSHFDSSSVFVKTPTLTTPAKIKDEPVSSLSDVPQKSTLKRERFHSYDSADTKRLKASQNDAKNLTLQLLKEQMSMMTSNAEDNLIQSAIQSGRKIMLTEAGKKLLNDSSLNKFLKIPLNTTISSAPTSSLNLSNKLSPLPSPSSSMTRRSTGGDNSDVLEIFRETSAKLQQQQNVKTNTDILNIIRTTNDLQEVTITQRSSKLSPVSPIQKTGVSLSAINVPKAKAQNLTKTNLMKTNQLPSTTDIVNSSDFRSKCQNISNNNNNNNNNNFNNTNNNINSCTDDDFSKPEIIQRKYSELFNNYQQLKKSFEREQQKSDVLQRQLTQLQSNFESYKRQQQLKFDSILQVLLQKFDNTSGERNIFKYNFINNTDNNDDAEEVL</sequence>
<dbReference type="InterPro" id="IPR036770">
    <property type="entry name" value="Ankyrin_rpt-contain_sf"/>
</dbReference>
<dbReference type="PANTHER" id="PTHR24193">
    <property type="entry name" value="ANKYRIN REPEAT PROTEIN"/>
    <property type="match status" value="1"/>
</dbReference>
<evidence type="ECO:0000256" key="1">
    <source>
        <dbReference type="ARBA" id="ARBA00022737"/>
    </source>
</evidence>
<dbReference type="Pfam" id="PF12796">
    <property type="entry name" value="Ank_2"/>
    <property type="match status" value="1"/>
</dbReference>
<dbReference type="SMART" id="SM00248">
    <property type="entry name" value="ANK"/>
    <property type="match status" value="4"/>
</dbReference>
<gene>
    <name evidence="6" type="ORF">CHIRRI_LOCUS3899</name>
</gene>
<evidence type="ECO:0000256" key="4">
    <source>
        <dbReference type="SAM" id="Coils"/>
    </source>
</evidence>
<dbReference type="GO" id="GO:0000976">
    <property type="term" value="F:transcription cis-regulatory region binding"/>
    <property type="evidence" value="ECO:0007669"/>
    <property type="project" value="TreeGrafter"/>
</dbReference>
<dbReference type="EMBL" id="OU895877">
    <property type="protein sequence ID" value="CAG9800962.1"/>
    <property type="molecule type" value="Genomic_DNA"/>
</dbReference>
<name>A0A9N9WR56_9DIPT</name>
<dbReference type="InterPro" id="IPR050663">
    <property type="entry name" value="Ankyrin-SOCS_Box"/>
</dbReference>
<feature type="repeat" description="ANK" evidence="3">
    <location>
        <begin position="156"/>
        <end position="188"/>
    </location>
</feature>
<reference evidence="6" key="2">
    <citation type="submission" date="2022-10" db="EMBL/GenBank/DDBJ databases">
        <authorList>
            <consortium name="ENA_rothamsted_submissions"/>
            <consortium name="culmorum"/>
            <person name="King R."/>
        </authorList>
    </citation>
    <scope>NUCLEOTIDE SEQUENCE</scope>
</reference>
<feature type="repeat" description="ANK" evidence="3">
    <location>
        <begin position="90"/>
        <end position="122"/>
    </location>
</feature>
<accession>A0A9N9WR56</accession>
<proteinExistence type="predicted"/>
<dbReference type="AlphaFoldDB" id="A0A9N9WR56"/>
<evidence type="ECO:0000313" key="7">
    <source>
        <dbReference type="Proteomes" id="UP001153620"/>
    </source>
</evidence>
<evidence type="ECO:0000256" key="5">
    <source>
        <dbReference type="SAM" id="MobiDB-lite"/>
    </source>
</evidence>
<feature type="coiled-coil region" evidence="4">
    <location>
        <begin position="516"/>
        <end position="557"/>
    </location>
</feature>
<evidence type="ECO:0000313" key="6">
    <source>
        <dbReference type="EMBL" id="CAG9800962.1"/>
    </source>
</evidence>
<dbReference type="OrthoDB" id="341259at2759"/>
<reference evidence="6" key="1">
    <citation type="submission" date="2022-01" db="EMBL/GenBank/DDBJ databases">
        <authorList>
            <person name="King R."/>
        </authorList>
    </citation>
    <scope>NUCLEOTIDE SEQUENCE</scope>
</reference>
<evidence type="ECO:0008006" key="8">
    <source>
        <dbReference type="Google" id="ProtNLM"/>
    </source>
</evidence>
<dbReference type="GO" id="GO:0045944">
    <property type="term" value="P:positive regulation of transcription by RNA polymerase II"/>
    <property type="evidence" value="ECO:0007669"/>
    <property type="project" value="TreeGrafter"/>
</dbReference>
<feature type="repeat" description="ANK" evidence="3">
    <location>
        <begin position="123"/>
        <end position="155"/>
    </location>
</feature>
<dbReference type="InterPro" id="IPR002110">
    <property type="entry name" value="Ankyrin_rpt"/>
</dbReference>
<keyword evidence="7" id="KW-1185">Reference proteome</keyword>
<dbReference type="PROSITE" id="PS50297">
    <property type="entry name" value="ANK_REP_REGION"/>
    <property type="match status" value="2"/>
</dbReference>
<keyword evidence="1" id="KW-0677">Repeat</keyword>
<dbReference type="PRINTS" id="PR01415">
    <property type="entry name" value="ANKYRIN"/>
</dbReference>
<evidence type="ECO:0000256" key="3">
    <source>
        <dbReference type="PROSITE-ProRule" id="PRU00023"/>
    </source>
</evidence>
<protein>
    <recommendedName>
        <fullName evidence="8">Ankyrin repeat-containing protein</fullName>
    </recommendedName>
</protein>
<feature type="compositionally biased region" description="Low complexity" evidence="5">
    <location>
        <begin position="32"/>
        <end position="51"/>
    </location>
</feature>
<feature type="region of interest" description="Disordered" evidence="5">
    <location>
        <begin position="29"/>
        <end position="51"/>
    </location>
</feature>